<accession>A0A2K1YFT8</accession>
<evidence type="ECO:0000259" key="9">
    <source>
        <dbReference type="Pfam" id="PF04535"/>
    </source>
</evidence>
<evidence type="ECO:0000256" key="2">
    <source>
        <dbReference type="ARBA" id="ARBA00007651"/>
    </source>
</evidence>
<dbReference type="OrthoDB" id="1906221at2759"/>
<proteinExistence type="inferred from homology"/>
<evidence type="ECO:0000256" key="3">
    <source>
        <dbReference type="ARBA" id="ARBA00011489"/>
    </source>
</evidence>
<feature type="transmembrane region" description="Helical" evidence="8">
    <location>
        <begin position="131"/>
        <end position="155"/>
    </location>
</feature>
<dbReference type="PANTHER" id="PTHR36488:SF8">
    <property type="entry name" value="CASP-LIKE PROTEIN 1U1"/>
    <property type="match status" value="1"/>
</dbReference>
<feature type="domain" description="Casparian strip membrane protein" evidence="9">
    <location>
        <begin position="5"/>
        <end position="141"/>
    </location>
</feature>
<dbReference type="Gramene" id="Potri.011G052100.1.v4.1">
    <property type="protein sequence ID" value="Potri.011G052100.1.v4.1"/>
    <property type="gene ID" value="Potri.011G052100.v4.1"/>
</dbReference>
<dbReference type="AlphaFoldDB" id="A0A2K1YFT8"/>
<dbReference type="SMR" id="A0A2K1YFT8"/>
<dbReference type="InterPro" id="IPR006459">
    <property type="entry name" value="CASP/CASPL"/>
</dbReference>
<dbReference type="GO" id="GO:0005886">
    <property type="term" value="C:plasma membrane"/>
    <property type="evidence" value="ECO:0007669"/>
    <property type="project" value="UniProtKB-SubCell"/>
</dbReference>
<evidence type="ECO:0000313" key="10">
    <source>
        <dbReference type="EMBL" id="PNT11901.1"/>
    </source>
</evidence>
<evidence type="ECO:0000256" key="1">
    <source>
        <dbReference type="ARBA" id="ARBA00004651"/>
    </source>
</evidence>
<organism evidence="10 11">
    <name type="scientific">Populus trichocarpa</name>
    <name type="common">Western balsam poplar</name>
    <name type="synonym">Populus balsamifera subsp. trichocarpa</name>
    <dbReference type="NCBI Taxonomy" id="3694"/>
    <lineage>
        <taxon>Eukaryota</taxon>
        <taxon>Viridiplantae</taxon>
        <taxon>Streptophyta</taxon>
        <taxon>Embryophyta</taxon>
        <taxon>Tracheophyta</taxon>
        <taxon>Spermatophyta</taxon>
        <taxon>Magnoliopsida</taxon>
        <taxon>eudicotyledons</taxon>
        <taxon>Gunneridae</taxon>
        <taxon>Pentapetalae</taxon>
        <taxon>rosids</taxon>
        <taxon>fabids</taxon>
        <taxon>Malpighiales</taxon>
        <taxon>Salicaceae</taxon>
        <taxon>Saliceae</taxon>
        <taxon>Populus</taxon>
    </lineage>
</organism>
<feature type="transmembrane region" description="Helical" evidence="8">
    <location>
        <begin position="80"/>
        <end position="103"/>
    </location>
</feature>
<feature type="transmembrane region" description="Helical" evidence="8">
    <location>
        <begin position="12"/>
        <end position="30"/>
    </location>
</feature>
<dbReference type="InterPro" id="IPR044173">
    <property type="entry name" value="CASPL"/>
</dbReference>
<evidence type="ECO:0000256" key="8">
    <source>
        <dbReference type="RuleBase" id="RU361233"/>
    </source>
</evidence>
<keyword evidence="6 8" id="KW-1133">Transmembrane helix</keyword>
<dbReference type="EMBL" id="CM009300">
    <property type="protein sequence ID" value="PNT11901.1"/>
    <property type="molecule type" value="Genomic_DNA"/>
</dbReference>
<dbReference type="Pfam" id="PF04535">
    <property type="entry name" value="CASP_dom"/>
    <property type="match status" value="1"/>
</dbReference>
<dbReference type="Proteomes" id="UP000006729">
    <property type="component" value="Chromosome 11"/>
</dbReference>
<keyword evidence="4 8" id="KW-1003">Cell membrane</keyword>
<dbReference type="InterPro" id="IPR006702">
    <property type="entry name" value="CASP_dom"/>
</dbReference>
<evidence type="ECO:0000256" key="7">
    <source>
        <dbReference type="ARBA" id="ARBA00023136"/>
    </source>
</evidence>
<dbReference type="NCBIfam" id="TIGR01569">
    <property type="entry name" value="A_tha_TIGR01569"/>
    <property type="match status" value="1"/>
</dbReference>
<feature type="transmembrane region" description="Helical" evidence="8">
    <location>
        <begin position="50"/>
        <end position="73"/>
    </location>
</feature>
<name>A0A2K1YFT8_POPTR</name>
<keyword evidence="5 8" id="KW-0812">Transmembrane</keyword>
<comment type="subunit">
    <text evidence="3 8">Homodimer and heterodimers.</text>
</comment>
<gene>
    <name evidence="10" type="ORF">POPTR_011G052100</name>
</gene>
<dbReference type="PANTHER" id="PTHR36488">
    <property type="entry name" value="CASP-LIKE PROTEIN 1U1"/>
    <property type="match status" value="1"/>
</dbReference>
<evidence type="ECO:0000256" key="4">
    <source>
        <dbReference type="ARBA" id="ARBA00022475"/>
    </source>
</evidence>
<evidence type="ECO:0000256" key="5">
    <source>
        <dbReference type="ARBA" id="ARBA00022692"/>
    </source>
</evidence>
<dbReference type="ExpressionAtlas" id="A0A2K1YFT8">
    <property type="expression patterns" value="differential"/>
</dbReference>
<sequence length="163" mass="17407">MAKSNKIFTNTLRLLALAATVVAIVFMVTSHDSAQVLNLTFTAKYSNTPAFKFLVIGEAIAGGYTVISILLSFKGLFWRLIVILDMVTTVLLTSSISAALAIAQVGKKGNTHAGWLPICGQVPDFCDYVTIALIAGFAAAIIYFVLLLCSLYVVLSPIFVATP</sequence>
<dbReference type="KEGG" id="pop:18103019"/>
<comment type="similarity">
    <text evidence="2 8">Belongs to the Casparian strip membrane proteins (CASP) family.</text>
</comment>
<keyword evidence="11" id="KW-1185">Reference proteome</keyword>
<keyword evidence="7 8" id="KW-0472">Membrane</keyword>
<evidence type="ECO:0000256" key="6">
    <source>
        <dbReference type="ARBA" id="ARBA00022989"/>
    </source>
</evidence>
<reference evidence="10 11" key="1">
    <citation type="journal article" date="2006" name="Science">
        <title>The genome of black cottonwood, Populus trichocarpa (Torr. &amp; Gray).</title>
        <authorList>
            <person name="Tuskan G.A."/>
            <person name="Difazio S."/>
            <person name="Jansson S."/>
            <person name="Bohlmann J."/>
            <person name="Grigoriev I."/>
            <person name="Hellsten U."/>
            <person name="Putnam N."/>
            <person name="Ralph S."/>
            <person name="Rombauts S."/>
            <person name="Salamov A."/>
            <person name="Schein J."/>
            <person name="Sterck L."/>
            <person name="Aerts A."/>
            <person name="Bhalerao R.R."/>
            <person name="Bhalerao R.P."/>
            <person name="Blaudez D."/>
            <person name="Boerjan W."/>
            <person name="Brun A."/>
            <person name="Brunner A."/>
            <person name="Busov V."/>
            <person name="Campbell M."/>
            <person name="Carlson J."/>
            <person name="Chalot M."/>
            <person name="Chapman J."/>
            <person name="Chen G.L."/>
            <person name="Cooper D."/>
            <person name="Coutinho P.M."/>
            <person name="Couturier J."/>
            <person name="Covert S."/>
            <person name="Cronk Q."/>
            <person name="Cunningham R."/>
            <person name="Davis J."/>
            <person name="Degroeve S."/>
            <person name="Dejardin A."/>
            <person name="Depamphilis C."/>
            <person name="Detter J."/>
            <person name="Dirks B."/>
            <person name="Dubchak I."/>
            <person name="Duplessis S."/>
            <person name="Ehlting J."/>
            <person name="Ellis B."/>
            <person name="Gendler K."/>
            <person name="Goodstein D."/>
            <person name="Gribskov M."/>
            <person name="Grimwood J."/>
            <person name="Groover A."/>
            <person name="Gunter L."/>
            <person name="Hamberger B."/>
            <person name="Heinze B."/>
            <person name="Helariutta Y."/>
            <person name="Henrissat B."/>
            <person name="Holligan D."/>
            <person name="Holt R."/>
            <person name="Huang W."/>
            <person name="Islam-Faridi N."/>
            <person name="Jones S."/>
            <person name="Jones-Rhoades M."/>
            <person name="Jorgensen R."/>
            <person name="Joshi C."/>
            <person name="Kangasjarvi J."/>
            <person name="Karlsson J."/>
            <person name="Kelleher C."/>
            <person name="Kirkpatrick R."/>
            <person name="Kirst M."/>
            <person name="Kohler A."/>
            <person name="Kalluri U."/>
            <person name="Larimer F."/>
            <person name="Leebens-Mack J."/>
            <person name="Leple J.C."/>
            <person name="Locascio P."/>
            <person name="Lou Y."/>
            <person name="Lucas S."/>
            <person name="Martin F."/>
            <person name="Montanini B."/>
            <person name="Napoli C."/>
            <person name="Nelson D.R."/>
            <person name="Nelson C."/>
            <person name="Nieminen K."/>
            <person name="Nilsson O."/>
            <person name="Pereda V."/>
            <person name="Peter G."/>
            <person name="Philippe R."/>
            <person name="Pilate G."/>
            <person name="Poliakov A."/>
            <person name="Razumovskaya J."/>
            <person name="Richardson P."/>
            <person name="Rinaldi C."/>
            <person name="Ritland K."/>
            <person name="Rouze P."/>
            <person name="Ryaboy D."/>
            <person name="Schmutz J."/>
            <person name="Schrader J."/>
            <person name="Segerman B."/>
            <person name="Shin H."/>
            <person name="Siddiqui A."/>
            <person name="Sterky F."/>
            <person name="Terry A."/>
            <person name="Tsai C.J."/>
            <person name="Uberbacher E."/>
            <person name="Unneberg P."/>
            <person name="Vahala J."/>
            <person name="Wall K."/>
            <person name="Wessler S."/>
            <person name="Yang G."/>
            <person name="Yin T."/>
            <person name="Douglas C."/>
            <person name="Marra M."/>
            <person name="Sandberg G."/>
            <person name="Van de Peer Y."/>
            <person name="Rokhsar D."/>
        </authorList>
    </citation>
    <scope>NUCLEOTIDE SEQUENCE [LARGE SCALE GENOMIC DNA]</scope>
    <source>
        <strain evidence="11">cv. Nisqually</strain>
    </source>
</reference>
<comment type="subcellular location">
    <subcellularLocation>
        <location evidence="1 8">Cell membrane</location>
        <topology evidence="1 8">Multi-pass membrane protein</topology>
    </subcellularLocation>
</comment>
<protein>
    <recommendedName>
        <fullName evidence="8">CASP-like protein</fullName>
    </recommendedName>
</protein>
<dbReference type="OMA" id="CATVIMA"/>
<evidence type="ECO:0000313" key="11">
    <source>
        <dbReference type="Proteomes" id="UP000006729"/>
    </source>
</evidence>